<feature type="binding site" evidence="3">
    <location>
        <begin position="8"/>
        <end position="9"/>
    </location>
    <ligand>
        <name>D-ribulose 5-phosphate</name>
        <dbReference type="ChEBI" id="CHEBI:58121"/>
    </ligand>
</feature>
<dbReference type="RefSeq" id="WP_200390053.1">
    <property type="nucleotide sequence ID" value="NZ_JAENIO010000002.1"/>
</dbReference>
<dbReference type="EC" id="5.3.1.6" evidence="4"/>
<dbReference type="InterPro" id="IPR004785">
    <property type="entry name" value="RpiB"/>
</dbReference>
<feature type="binding site" evidence="3">
    <location>
        <position position="109"/>
    </location>
    <ligand>
        <name>D-ribulose 5-phosphate</name>
        <dbReference type="ChEBI" id="CHEBI:58121"/>
    </ligand>
</feature>
<dbReference type="NCBIfam" id="TIGR00689">
    <property type="entry name" value="rpiB_lacA_lacB"/>
    <property type="match status" value="1"/>
</dbReference>
<dbReference type="EMBL" id="JAENIO010000002">
    <property type="protein sequence ID" value="MBK1832617.1"/>
    <property type="molecule type" value="Genomic_DNA"/>
</dbReference>
<keyword evidence="2 4" id="KW-0413">Isomerase</keyword>
<dbReference type="GO" id="GO:0004751">
    <property type="term" value="F:ribose-5-phosphate isomerase activity"/>
    <property type="evidence" value="ECO:0007669"/>
    <property type="project" value="UniProtKB-EC"/>
</dbReference>
<feature type="binding site" evidence="3">
    <location>
        <position position="132"/>
    </location>
    <ligand>
        <name>D-ribulose 5-phosphate</name>
        <dbReference type="ChEBI" id="CHEBI:58121"/>
    </ligand>
</feature>
<dbReference type="AlphaFoldDB" id="A0A934RMX9"/>
<feature type="binding site" evidence="3">
    <location>
        <position position="136"/>
    </location>
    <ligand>
        <name>D-ribulose 5-phosphate</name>
        <dbReference type="ChEBI" id="CHEBI:58121"/>
    </ligand>
</feature>
<dbReference type="PANTHER" id="PTHR30345:SF0">
    <property type="entry name" value="DNA DAMAGE-REPAIR_TOLERATION PROTEIN DRT102"/>
    <property type="match status" value="1"/>
</dbReference>
<dbReference type="Pfam" id="PF02502">
    <property type="entry name" value="LacAB_rpiB"/>
    <property type="match status" value="1"/>
</dbReference>
<keyword evidence="5" id="KW-1185">Reference proteome</keyword>
<dbReference type="Gene3D" id="3.40.1400.10">
    <property type="entry name" value="Sugar-phosphate isomerase, RpiB/LacA/LacB"/>
    <property type="match status" value="1"/>
</dbReference>
<accession>A0A934RMX9</accession>
<dbReference type="PANTHER" id="PTHR30345">
    <property type="entry name" value="RIBOSE-5-PHOSPHATE ISOMERASE B"/>
    <property type="match status" value="1"/>
</dbReference>
<feature type="binding site" evidence="3">
    <location>
        <position position="99"/>
    </location>
    <ligand>
        <name>D-ribulose 5-phosphate</name>
        <dbReference type="ChEBI" id="CHEBI:58121"/>
    </ligand>
</feature>
<evidence type="ECO:0000313" key="4">
    <source>
        <dbReference type="EMBL" id="MBK1832617.1"/>
    </source>
</evidence>
<dbReference type="NCBIfam" id="NF004051">
    <property type="entry name" value="PRK05571.1"/>
    <property type="match status" value="1"/>
</dbReference>
<dbReference type="InterPro" id="IPR003500">
    <property type="entry name" value="RpiB_LacA_LacB"/>
</dbReference>
<proteinExistence type="inferred from homology"/>
<dbReference type="GO" id="GO:0019316">
    <property type="term" value="P:D-allose catabolic process"/>
    <property type="evidence" value="ECO:0007669"/>
    <property type="project" value="TreeGrafter"/>
</dbReference>
<name>A0A934RMX9_9BACT</name>
<gene>
    <name evidence="4" type="primary">rpiB</name>
    <name evidence="4" type="ORF">JIN78_00975</name>
</gene>
<comment type="similarity">
    <text evidence="1">Belongs to the LacAB/RpiB family.</text>
</comment>
<organism evidence="4 5">
    <name type="scientific">Roseibacillus ishigakijimensis</name>
    <dbReference type="NCBI Taxonomy" id="454146"/>
    <lineage>
        <taxon>Bacteria</taxon>
        <taxon>Pseudomonadati</taxon>
        <taxon>Verrucomicrobiota</taxon>
        <taxon>Verrucomicrobiia</taxon>
        <taxon>Verrucomicrobiales</taxon>
        <taxon>Verrucomicrobiaceae</taxon>
        <taxon>Roseibacillus</taxon>
    </lineage>
</organism>
<dbReference type="SUPFAM" id="SSF89623">
    <property type="entry name" value="Ribose/Galactose isomerase RpiB/AlsB"/>
    <property type="match status" value="1"/>
</dbReference>
<dbReference type="NCBIfam" id="TIGR01120">
    <property type="entry name" value="rpiB"/>
    <property type="match status" value="1"/>
</dbReference>
<feature type="binding site" evidence="3">
    <location>
        <begin position="66"/>
        <end position="70"/>
    </location>
    <ligand>
        <name>D-ribulose 5-phosphate</name>
        <dbReference type="ChEBI" id="CHEBI:58121"/>
    </ligand>
</feature>
<dbReference type="InterPro" id="IPR036569">
    <property type="entry name" value="RpiB_LacA_LacB_sf"/>
</dbReference>
<dbReference type="PIRSF" id="PIRSF005384">
    <property type="entry name" value="RpiB_LacA_B"/>
    <property type="match status" value="1"/>
</dbReference>
<reference evidence="4" key="1">
    <citation type="submission" date="2021-01" db="EMBL/GenBank/DDBJ databases">
        <title>Modified the classification status of verrucomicrobia.</title>
        <authorList>
            <person name="Feng X."/>
        </authorList>
    </citation>
    <scope>NUCLEOTIDE SEQUENCE</scope>
    <source>
        <strain evidence="4">KCTC 12986</strain>
    </source>
</reference>
<evidence type="ECO:0000313" key="5">
    <source>
        <dbReference type="Proteomes" id="UP000604083"/>
    </source>
</evidence>
<evidence type="ECO:0000256" key="3">
    <source>
        <dbReference type="PIRSR" id="PIRSR005384-2"/>
    </source>
</evidence>
<dbReference type="GO" id="GO:0009052">
    <property type="term" value="P:pentose-phosphate shunt, non-oxidative branch"/>
    <property type="evidence" value="ECO:0007669"/>
    <property type="project" value="TreeGrafter"/>
</dbReference>
<protein>
    <submittedName>
        <fullName evidence="4">Ribose 5-phosphate isomerase B</fullName>
        <ecNumber evidence="4">5.3.1.6</ecNumber>
    </submittedName>
</protein>
<evidence type="ECO:0000256" key="1">
    <source>
        <dbReference type="ARBA" id="ARBA00008754"/>
    </source>
</evidence>
<dbReference type="Proteomes" id="UP000604083">
    <property type="component" value="Unassembled WGS sequence"/>
</dbReference>
<sequence>MTIALGSDHAGFALKEVVKAHLQTRRIEVLDFGTDSDQSVDYPDFVRPAAEAVPAGKADLAIVFGGSGNGEAIVANKVPGIRCGLCWNAWSARMTKEHNNANAIALGGRVVSEQDAREIVDLWLDSVFEGGRHQQRIEKIES</sequence>
<evidence type="ECO:0000256" key="2">
    <source>
        <dbReference type="ARBA" id="ARBA00023235"/>
    </source>
</evidence>
<comment type="caution">
    <text evidence="4">The sequence shown here is derived from an EMBL/GenBank/DDBJ whole genome shotgun (WGS) entry which is preliminary data.</text>
</comment>